<dbReference type="GO" id="GO:0016020">
    <property type="term" value="C:membrane"/>
    <property type="evidence" value="ECO:0007669"/>
    <property type="project" value="InterPro"/>
</dbReference>
<proteinExistence type="predicted"/>
<evidence type="ECO:0000313" key="2">
    <source>
        <dbReference type="EMBL" id="MBR8645623.1"/>
    </source>
</evidence>
<evidence type="ECO:0000256" key="1">
    <source>
        <dbReference type="ARBA" id="ARBA00023136"/>
    </source>
</evidence>
<dbReference type="AlphaFoldDB" id="A0A941FIZ3"/>
<gene>
    <name evidence="2" type="ORF">KEH51_21185</name>
</gene>
<accession>A0A941FIZ3</accession>
<dbReference type="GO" id="GO:0009847">
    <property type="term" value="P:spore germination"/>
    <property type="evidence" value="ECO:0007669"/>
    <property type="project" value="InterPro"/>
</dbReference>
<organism evidence="2 3">
    <name type="scientific">Peribacillus frigoritolerans</name>
    <dbReference type="NCBI Taxonomy" id="450367"/>
    <lineage>
        <taxon>Bacteria</taxon>
        <taxon>Bacillati</taxon>
        <taxon>Bacillota</taxon>
        <taxon>Bacilli</taxon>
        <taxon>Bacillales</taxon>
        <taxon>Bacillaceae</taxon>
        <taxon>Peribacillus</taxon>
    </lineage>
</organism>
<dbReference type="Pfam" id="PF03323">
    <property type="entry name" value="GerA"/>
    <property type="match status" value="1"/>
</dbReference>
<name>A0A941FIZ3_9BACI</name>
<sequence length="73" mass="8438">MMTLSIPQFFWMLKTIDSLKADIIVSSYQVEELLYDTQFSIFPLMEYIGRPDYVVESLNQGRFAILVDGIPQA</sequence>
<keyword evidence="1" id="KW-0472">Membrane</keyword>
<evidence type="ECO:0000313" key="3">
    <source>
        <dbReference type="Proteomes" id="UP000680045"/>
    </source>
</evidence>
<comment type="caution">
    <text evidence="2">The sequence shown here is derived from an EMBL/GenBank/DDBJ whole genome shotgun (WGS) entry which is preliminary data.</text>
</comment>
<dbReference type="InterPro" id="IPR004995">
    <property type="entry name" value="Spore_Ger"/>
</dbReference>
<dbReference type="Proteomes" id="UP000680045">
    <property type="component" value="Unassembled WGS sequence"/>
</dbReference>
<reference evidence="2" key="1">
    <citation type="submission" date="2021-04" db="EMBL/GenBank/DDBJ databases">
        <title>Whole genome sequencing of Enterococci isolates from hospitalized patients.</title>
        <authorList>
            <person name="Ogoti B.M."/>
            <person name="Onyambu F.G."/>
        </authorList>
    </citation>
    <scope>NUCLEOTIDE SEQUENCE</scope>
    <source>
        <strain evidence="2">242</strain>
    </source>
</reference>
<dbReference type="EMBL" id="JAGTPW010000045">
    <property type="protein sequence ID" value="MBR8645623.1"/>
    <property type="molecule type" value="Genomic_DNA"/>
</dbReference>
<protein>
    <submittedName>
        <fullName evidence="2">Spore germination protein</fullName>
    </submittedName>
</protein>